<sequence length="229" mass="26405">MHVPSMQAKFYLLSSVLASNLVLDGDCVDDTITTTSWEALFSKGHRRIDGTSYGLRSLKETIHLDENLFWTGPSNDFTKFHQELQTKNNEWLFFHGPKQIHEKVPCYDGQTCTITTEWDGKEWNTTFDSSWNIYSSLFMYVSQSVFTQIGSPATKFSFTFKGPIYATLMENKVSVADGHVKKRFWGFFGTLFGYNLHYRKQNILLPKVYIPDILFSIKYEALPNGQPVF</sequence>
<dbReference type="EMBL" id="QTSX02001458">
    <property type="protein sequence ID" value="KAJ9081771.1"/>
    <property type="molecule type" value="Genomic_DNA"/>
</dbReference>
<evidence type="ECO:0000313" key="2">
    <source>
        <dbReference type="Proteomes" id="UP001165960"/>
    </source>
</evidence>
<protein>
    <submittedName>
        <fullName evidence="1">Uncharacterized protein</fullName>
    </submittedName>
</protein>
<dbReference type="Proteomes" id="UP001165960">
    <property type="component" value="Unassembled WGS sequence"/>
</dbReference>
<name>A0ACC2U4R2_9FUNG</name>
<comment type="caution">
    <text evidence="1">The sequence shown here is derived from an EMBL/GenBank/DDBJ whole genome shotgun (WGS) entry which is preliminary data.</text>
</comment>
<gene>
    <name evidence="1" type="ORF">DSO57_1011121</name>
</gene>
<organism evidence="1 2">
    <name type="scientific">Entomophthora muscae</name>
    <dbReference type="NCBI Taxonomy" id="34485"/>
    <lineage>
        <taxon>Eukaryota</taxon>
        <taxon>Fungi</taxon>
        <taxon>Fungi incertae sedis</taxon>
        <taxon>Zoopagomycota</taxon>
        <taxon>Entomophthoromycotina</taxon>
        <taxon>Entomophthoromycetes</taxon>
        <taxon>Entomophthorales</taxon>
        <taxon>Entomophthoraceae</taxon>
        <taxon>Entomophthora</taxon>
    </lineage>
</organism>
<evidence type="ECO:0000313" key="1">
    <source>
        <dbReference type="EMBL" id="KAJ9081771.1"/>
    </source>
</evidence>
<proteinExistence type="predicted"/>
<accession>A0ACC2U4R2</accession>
<keyword evidence="2" id="KW-1185">Reference proteome</keyword>
<reference evidence="1" key="1">
    <citation type="submission" date="2022-04" db="EMBL/GenBank/DDBJ databases">
        <title>Genome of the entomopathogenic fungus Entomophthora muscae.</title>
        <authorList>
            <person name="Elya C."/>
            <person name="Lovett B.R."/>
            <person name="Lee E."/>
            <person name="Macias A.M."/>
            <person name="Hajek A.E."/>
            <person name="De Bivort B.L."/>
            <person name="Kasson M.T."/>
            <person name="De Fine Licht H.H."/>
            <person name="Stajich J.E."/>
        </authorList>
    </citation>
    <scope>NUCLEOTIDE SEQUENCE</scope>
    <source>
        <strain evidence="1">Berkeley</strain>
    </source>
</reference>